<organism evidence="3">
    <name type="scientific">Galleria mellonella</name>
    <name type="common">Greater wax moth</name>
    <dbReference type="NCBI Taxonomy" id="7137"/>
    <lineage>
        <taxon>Eukaryota</taxon>
        <taxon>Metazoa</taxon>
        <taxon>Ecdysozoa</taxon>
        <taxon>Arthropoda</taxon>
        <taxon>Hexapoda</taxon>
        <taxon>Insecta</taxon>
        <taxon>Pterygota</taxon>
        <taxon>Neoptera</taxon>
        <taxon>Endopterygota</taxon>
        <taxon>Lepidoptera</taxon>
        <taxon>Glossata</taxon>
        <taxon>Ditrysia</taxon>
        <taxon>Pyraloidea</taxon>
        <taxon>Pyralidae</taxon>
        <taxon>Galleriinae</taxon>
        <taxon>Galleria</taxon>
    </lineage>
</organism>
<sequence>MKGAVIVLVAIVAMASAQDRVNVVDENPDYRVKVVDNSDPNGQDTVITNPDPGFYRPTNPQNGGDFVINNPDPQFYRPTNPNSNGGYEPISTGPALVEGSRPSPNYPYKQYAFPGARGGK</sequence>
<keyword evidence="2" id="KW-0732">Signal</keyword>
<feature type="chain" id="PRO_5017930709" evidence="2">
    <location>
        <begin position="18"/>
        <end position="120"/>
    </location>
</feature>
<proteinExistence type="evidence at transcript level"/>
<dbReference type="EMBL" id="MG846890">
    <property type="protein sequence ID" value="AXY94742.1"/>
    <property type="molecule type" value="mRNA"/>
</dbReference>
<reference evidence="3" key="1">
    <citation type="journal article" date="2018" name="Insect Biochem. Mol. Biol.">
        <title>The expansion of genes encoding soluble silk components in the greater wax moth, Galleria mellonella.</title>
        <authorList>
            <person name="Kludkiewicz B."/>
            <person name="Kucerova L."/>
            <person name="Konikova T."/>
            <person name="Strnad H."/>
            <person name="Hradilova M."/>
            <person name="Zaloudikova A."/>
            <person name="Sehadova H."/>
            <person name="Konik P."/>
            <person name="Sehnal F."/>
            <person name="Zurovec M."/>
        </authorList>
    </citation>
    <scope>NUCLEOTIDE SEQUENCE</scope>
    <source>
        <tissue evidence="3">Larval silk glands</tissue>
    </source>
</reference>
<feature type="compositionally biased region" description="Polar residues" evidence="1">
    <location>
        <begin position="38"/>
        <end position="48"/>
    </location>
</feature>
<feature type="region of interest" description="Disordered" evidence="1">
    <location>
        <begin position="32"/>
        <end position="62"/>
    </location>
</feature>
<feature type="region of interest" description="Disordered" evidence="1">
    <location>
        <begin position="77"/>
        <end position="120"/>
    </location>
</feature>
<gene>
    <name evidence="3" type="primary">GMPiso00116</name>
</gene>
<dbReference type="OrthoDB" id="7171700at2759"/>
<protein>
    <submittedName>
        <fullName evidence="3">GMPiso00116</fullName>
    </submittedName>
</protein>
<dbReference type="AlphaFoldDB" id="A0A3G1T194"/>
<name>A0A3G1T194_GALME</name>
<evidence type="ECO:0000256" key="2">
    <source>
        <dbReference type="SAM" id="SignalP"/>
    </source>
</evidence>
<evidence type="ECO:0000313" key="3">
    <source>
        <dbReference type="EMBL" id="AXY94742.1"/>
    </source>
</evidence>
<accession>A0A3G1T194</accession>
<evidence type="ECO:0000256" key="1">
    <source>
        <dbReference type="SAM" id="MobiDB-lite"/>
    </source>
</evidence>
<feature type="signal peptide" evidence="2">
    <location>
        <begin position="1"/>
        <end position="17"/>
    </location>
</feature>